<gene>
    <name evidence="2" type="ORF">M9458_035997</name>
</gene>
<sequence length="93" mass="10644">MNIVSRHIFYFLCKHDGCSDYGEVEKDLRQSITVADQVLSQVLDDHQRFVIVQDEDSNPRSPIPDTDSLILAKTSLRLCKHDRCPGCEDLHLC</sequence>
<evidence type="ECO:0000313" key="3">
    <source>
        <dbReference type="Proteomes" id="UP001529510"/>
    </source>
</evidence>
<dbReference type="Pfam" id="PF24356">
    <property type="entry name" value="WHD_PARP12"/>
    <property type="match status" value="1"/>
</dbReference>
<comment type="caution">
    <text evidence="2">The sequence shown here is derived from an EMBL/GenBank/DDBJ whole genome shotgun (WGS) entry which is preliminary data.</text>
</comment>
<dbReference type="Gene3D" id="1.10.10.10">
    <property type="entry name" value="Winged helix-like DNA-binding domain superfamily/Winged helix DNA-binding domain"/>
    <property type="match status" value="1"/>
</dbReference>
<dbReference type="EMBL" id="JAMKFB020000018">
    <property type="protein sequence ID" value="KAL0167775.1"/>
    <property type="molecule type" value="Genomic_DNA"/>
</dbReference>
<dbReference type="AlphaFoldDB" id="A0ABD0P1W3"/>
<protein>
    <recommendedName>
        <fullName evidence="1">PARP12 winged helix domain-containing protein</fullName>
    </recommendedName>
</protein>
<dbReference type="InterPro" id="IPR056226">
    <property type="entry name" value="WH_PARP12"/>
</dbReference>
<reference evidence="2 3" key="1">
    <citation type="submission" date="2024-05" db="EMBL/GenBank/DDBJ databases">
        <title>Genome sequencing and assembly of Indian major carp, Cirrhinus mrigala (Hamilton, 1822).</title>
        <authorList>
            <person name="Mohindra V."/>
            <person name="Chowdhury L.M."/>
            <person name="Lal K."/>
            <person name="Jena J.K."/>
        </authorList>
    </citation>
    <scope>NUCLEOTIDE SEQUENCE [LARGE SCALE GENOMIC DNA]</scope>
    <source>
        <strain evidence="2">CM1030</strain>
        <tissue evidence="2">Blood</tissue>
    </source>
</reference>
<dbReference type="InterPro" id="IPR036388">
    <property type="entry name" value="WH-like_DNA-bd_sf"/>
</dbReference>
<organism evidence="2 3">
    <name type="scientific">Cirrhinus mrigala</name>
    <name type="common">Mrigala</name>
    <dbReference type="NCBI Taxonomy" id="683832"/>
    <lineage>
        <taxon>Eukaryota</taxon>
        <taxon>Metazoa</taxon>
        <taxon>Chordata</taxon>
        <taxon>Craniata</taxon>
        <taxon>Vertebrata</taxon>
        <taxon>Euteleostomi</taxon>
        <taxon>Actinopterygii</taxon>
        <taxon>Neopterygii</taxon>
        <taxon>Teleostei</taxon>
        <taxon>Ostariophysi</taxon>
        <taxon>Cypriniformes</taxon>
        <taxon>Cyprinidae</taxon>
        <taxon>Labeoninae</taxon>
        <taxon>Labeonini</taxon>
        <taxon>Cirrhinus</taxon>
    </lineage>
</organism>
<proteinExistence type="predicted"/>
<evidence type="ECO:0000313" key="2">
    <source>
        <dbReference type="EMBL" id="KAL0167775.1"/>
    </source>
</evidence>
<feature type="non-terminal residue" evidence="2">
    <location>
        <position position="93"/>
    </location>
</feature>
<feature type="domain" description="PARP12 winged helix" evidence="1">
    <location>
        <begin position="4"/>
        <end position="72"/>
    </location>
</feature>
<accession>A0ABD0P1W3</accession>
<keyword evidence="3" id="KW-1185">Reference proteome</keyword>
<dbReference type="Proteomes" id="UP001529510">
    <property type="component" value="Unassembled WGS sequence"/>
</dbReference>
<evidence type="ECO:0000259" key="1">
    <source>
        <dbReference type="Pfam" id="PF24356"/>
    </source>
</evidence>
<name>A0ABD0P1W3_CIRMR</name>